<evidence type="ECO:0008006" key="4">
    <source>
        <dbReference type="Google" id="ProtNLM"/>
    </source>
</evidence>
<feature type="chain" id="PRO_5018029549" description="PepSY-like beta-lactamase-inhibitor" evidence="1">
    <location>
        <begin position="43"/>
        <end position="141"/>
    </location>
</feature>
<name>A0A3L9Z0C5_9FLAO</name>
<feature type="signal peptide" evidence="1">
    <location>
        <begin position="1"/>
        <end position="42"/>
    </location>
</feature>
<protein>
    <recommendedName>
        <fullName evidence="4">PepSY-like beta-lactamase-inhibitor</fullName>
    </recommendedName>
</protein>
<comment type="caution">
    <text evidence="2">The sequence shown here is derived from an EMBL/GenBank/DDBJ whole genome shotgun (WGS) entry which is preliminary data.</text>
</comment>
<gene>
    <name evidence="2" type="ORF">BXY75_0738</name>
</gene>
<evidence type="ECO:0000313" key="2">
    <source>
        <dbReference type="EMBL" id="RMA66316.1"/>
    </source>
</evidence>
<keyword evidence="3" id="KW-1185">Reference proteome</keyword>
<dbReference type="EMBL" id="REFC01000011">
    <property type="protein sequence ID" value="RMA66316.1"/>
    <property type="molecule type" value="Genomic_DNA"/>
</dbReference>
<sequence length="141" mass="15549">MALIFLTTNQSKKIIKIKTNKNMKKLFFASVFALGMVTAVNAQTDEKQPTAMNETPVKAMEVSNVNVAALQDYKEIKATDLPQEVKDAVATSYDDATIANAYTNEKGLFKLVLSGTEDADSLDDTTQTVYLNQNGEFIEKQ</sequence>
<organism evidence="2 3">
    <name type="scientific">Ulvibacter antarcticus</name>
    <dbReference type="NCBI Taxonomy" id="442714"/>
    <lineage>
        <taxon>Bacteria</taxon>
        <taxon>Pseudomonadati</taxon>
        <taxon>Bacteroidota</taxon>
        <taxon>Flavobacteriia</taxon>
        <taxon>Flavobacteriales</taxon>
        <taxon>Flavobacteriaceae</taxon>
        <taxon>Ulvibacter</taxon>
    </lineage>
</organism>
<proteinExistence type="predicted"/>
<evidence type="ECO:0000256" key="1">
    <source>
        <dbReference type="SAM" id="SignalP"/>
    </source>
</evidence>
<dbReference type="SUPFAM" id="SSF160574">
    <property type="entry name" value="BT0923-like"/>
    <property type="match status" value="1"/>
</dbReference>
<reference evidence="2 3" key="1">
    <citation type="submission" date="2018-10" db="EMBL/GenBank/DDBJ databases">
        <title>Genomic Encyclopedia of Archaeal and Bacterial Type Strains, Phase II (KMG-II): from individual species to whole genera.</title>
        <authorList>
            <person name="Goeker M."/>
        </authorList>
    </citation>
    <scope>NUCLEOTIDE SEQUENCE [LARGE SCALE GENOMIC DNA]</scope>
    <source>
        <strain evidence="2 3">DSM 23424</strain>
    </source>
</reference>
<keyword evidence="1" id="KW-0732">Signal</keyword>
<evidence type="ECO:0000313" key="3">
    <source>
        <dbReference type="Proteomes" id="UP000271339"/>
    </source>
</evidence>
<accession>A0A3L9Z0C5</accession>
<dbReference type="AlphaFoldDB" id="A0A3L9Z0C5"/>
<dbReference type="Proteomes" id="UP000271339">
    <property type="component" value="Unassembled WGS sequence"/>
</dbReference>